<name>A0A8X6PKK0_NEPPI</name>
<evidence type="ECO:0000313" key="1">
    <source>
        <dbReference type="EMBL" id="GFT71358.1"/>
    </source>
</evidence>
<accession>A0A8X6PKK0</accession>
<dbReference type="EMBL" id="BMAW01021079">
    <property type="protein sequence ID" value="GFT71358.1"/>
    <property type="molecule type" value="Genomic_DNA"/>
</dbReference>
<comment type="caution">
    <text evidence="1">The sequence shown here is derived from an EMBL/GenBank/DDBJ whole genome shotgun (WGS) entry which is preliminary data.</text>
</comment>
<keyword evidence="1" id="KW-0548">Nucleotidyltransferase</keyword>
<keyword evidence="1" id="KW-0695">RNA-directed DNA polymerase</keyword>
<reference evidence="1" key="1">
    <citation type="submission" date="2020-08" db="EMBL/GenBank/DDBJ databases">
        <title>Multicomponent nature underlies the extraordinary mechanical properties of spider dragline silk.</title>
        <authorList>
            <person name="Kono N."/>
            <person name="Nakamura H."/>
            <person name="Mori M."/>
            <person name="Yoshida Y."/>
            <person name="Ohtoshi R."/>
            <person name="Malay A.D."/>
            <person name="Moran D.A.P."/>
            <person name="Tomita M."/>
            <person name="Numata K."/>
            <person name="Arakawa K."/>
        </authorList>
    </citation>
    <scope>NUCLEOTIDE SEQUENCE</scope>
</reference>
<dbReference type="OrthoDB" id="421040at2759"/>
<protein>
    <submittedName>
        <fullName evidence="1">Reverse transcriptase domain-containing protein</fullName>
    </submittedName>
</protein>
<organism evidence="1 2">
    <name type="scientific">Nephila pilipes</name>
    <name type="common">Giant wood spider</name>
    <name type="synonym">Nephila maculata</name>
    <dbReference type="NCBI Taxonomy" id="299642"/>
    <lineage>
        <taxon>Eukaryota</taxon>
        <taxon>Metazoa</taxon>
        <taxon>Ecdysozoa</taxon>
        <taxon>Arthropoda</taxon>
        <taxon>Chelicerata</taxon>
        <taxon>Arachnida</taxon>
        <taxon>Araneae</taxon>
        <taxon>Araneomorphae</taxon>
        <taxon>Entelegynae</taxon>
        <taxon>Araneoidea</taxon>
        <taxon>Nephilidae</taxon>
        <taxon>Nephila</taxon>
    </lineage>
</organism>
<keyword evidence="1" id="KW-0808">Transferase</keyword>
<sequence length="155" mass="18022">MTFYHRDSDSIPEAMILYQREATPYRTDSDFIKRWMSIARIITGLRNRCPNDIVLSEADLRQFSGRRNSNLVKYYTKILSYNSGNRNSAFLKCWSNNQRPKKNSSYSQVISENPIFSSVEPHHLYSSTEPSVGIPEVFSHPTLLMFTRSKIFLSI</sequence>
<dbReference type="AlphaFoldDB" id="A0A8X6PKK0"/>
<proteinExistence type="predicted"/>
<dbReference type="GO" id="GO:0003964">
    <property type="term" value="F:RNA-directed DNA polymerase activity"/>
    <property type="evidence" value="ECO:0007669"/>
    <property type="project" value="UniProtKB-KW"/>
</dbReference>
<dbReference type="Proteomes" id="UP000887013">
    <property type="component" value="Unassembled WGS sequence"/>
</dbReference>
<keyword evidence="2" id="KW-1185">Reference proteome</keyword>
<evidence type="ECO:0000313" key="2">
    <source>
        <dbReference type="Proteomes" id="UP000887013"/>
    </source>
</evidence>
<gene>
    <name evidence="1" type="primary">AVEN_148983_1</name>
    <name evidence="1" type="ORF">NPIL_633131</name>
</gene>